<sequence length="229" mass="25168">MKVVIIGASRGLGLELTRKFLEEGHTVAAGFRNHPSHALEELSVQYSDKAMLFSSDVKNEEEIRKGAERCAGFLQEADALCNAAGVLLPGDRVNLLHQSSVDELRETFEVNTIGAVIVAKNFYPVIKKGGKLLTVTSEGPAIKNCGTWVPCYALSKTAATKVSGIFNRSIEDVDFYSVHPGRMNTDMGRTTAQIEPQEAAEGFYRLMTGETPMSRDEWYINYKGEPMDA</sequence>
<accession>A0A7Z2VRC0</accession>
<reference evidence="1 2" key="1">
    <citation type="submission" date="2020-04" db="EMBL/GenBank/DDBJ databases">
        <title>Genome sequencing of novel species.</title>
        <authorList>
            <person name="Heo J."/>
            <person name="Kim S.-J."/>
            <person name="Kim J.-S."/>
            <person name="Hong S.-B."/>
            <person name="Kwon S.-W."/>
        </authorList>
    </citation>
    <scope>NUCLEOTIDE SEQUENCE [LARGE SCALE GENOMIC DNA]</scope>
    <source>
        <strain evidence="1 2">MFER-1</strain>
    </source>
</reference>
<dbReference type="EMBL" id="CP051680">
    <property type="protein sequence ID" value="QJD87719.1"/>
    <property type="molecule type" value="Genomic_DNA"/>
</dbReference>
<name>A0A7Z2VRC0_9BACL</name>
<dbReference type="Gene3D" id="3.40.50.720">
    <property type="entry name" value="NAD(P)-binding Rossmann-like Domain"/>
    <property type="match status" value="1"/>
</dbReference>
<protein>
    <submittedName>
        <fullName evidence="1">SDR family NAD(P)-dependent oxidoreductase</fullName>
    </submittedName>
</protein>
<dbReference type="InterPro" id="IPR002347">
    <property type="entry name" value="SDR_fam"/>
</dbReference>
<keyword evidence="2" id="KW-1185">Reference proteome</keyword>
<dbReference type="PANTHER" id="PTHR45458:SF1">
    <property type="entry name" value="SHORT CHAIN DEHYDROGENASE"/>
    <property type="match status" value="1"/>
</dbReference>
<dbReference type="InterPro" id="IPR036291">
    <property type="entry name" value="NAD(P)-bd_dom_sf"/>
</dbReference>
<dbReference type="AlphaFoldDB" id="A0A7Z2VRC0"/>
<dbReference type="PRINTS" id="PR00081">
    <property type="entry name" value="GDHRDH"/>
</dbReference>
<dbReference type="SUPFAM" id="SSF51735">
    <property type="entry name" value="NAD(P)-binding Rossmann-fold domains"/>
    <property type="match status" value="1"/>
</dbReference>
<dbReference type="Proteomes" id="UP000502248">
    <property type="component" value="Chromosome"/>
</dbReference>
<proteinExistence type="predicted"/>
<dbReference type="Pfam" id="PF00106">
    <property type="entry name" value="adh_short"/>
    <property type="match status" value="1"/>
</dbReference>
<organism evidence="1 2">
    <name type="scientific">Cohnella herbarum</name>
    <dbReference type="NCBI Taxonomy" id="2728023"/>
    <lineage>
        <taxon>Bacteria</taxon>
        <taxon>Bacillati</taxon>
        <taxon>Bacillota</taxon>
        <taxon>Bacilli</taxon>
        <taxon>Bacillales</taxon>
        <taxon>Paenibacillaceae</taxon>
        <taxon>Cohnella</taxon>
    </lineage>
</organism>
<dbReference type="KEGG" id="cheb:HH215_34040"/>
<dbReference type="InterPro" id="IPR052184">
    <property type="entry name" value="SDR_enzymes"/>
</dbReference>
<evidence type="ECO:0000313" key="2">
    <source>
        <dbReference type="Proteomes" id="UP000502248"/>
    </source>
</evidence>
<dbReference type="GO" id="GO:0016616">
    <property type="term" value="F:oxidoreductase activity, acting on the CH-OH group of donors, NAD or NADP as acceptor"/>
    <property type="evidence" value="ECO:0007669"/>
    <property type="project" value="TreeGrafter"/>
</dbReference>
<dbReference type="PANTHER" id="PTHR45458">
    <property type="entry name" value="SHORT-CHAIN DEHYDROGENASE/REDUCTASE SDR"/>
    <property type="match status" value="1"/>
</dbReference>
<dbReference type="RefSeq" id="WP_169283961.1">
    <property type="nucleotide sequence ID" value="NZ_CP051680.1"/>
</dbReference>
<evidence type="ECO:0000313" key="1">
    <source>
        <dbReference type="EMBL" id="QJD87719.1"/>
    </source>
</evidence>
<gene>
    <name evidence="1" type="ORF">HH215_34040</name>
</gene>